<evidence type="ECO:0000313" key="2">
    <source>
        <dbReference type="Proteomes" id="UP000572907"/>
    </source>
</evidence>
<dbReference type="Proteomes" id="UP000572907">
    <property type="component" value="Unassembled WGS sequence"/>
</dbReference>
<name>A0A7W4ZJQ8_9ACTN</name>
<dbReference type="RefSeq" id="WP_267913582.1">
    <property type="nucleotide sequence ID" value="NZ_BMUP01000001.1"/>
</dbReference>
<evidence type="ECO:0000313" key="1">
    <source>
        <dbReference type="EMBL" id="MBB3073731.1"/>
    </source>
</evidence>
<proteinExistence type="predicted"/>
<comment type="caution">
    <text evidence="1">The sequence shown here is derived from an EMBL/GenBank/DDBJ whole genome shotgun (WGS) entry which is preliminary data.</text>
</comment>
<organism evidence="1 2">
    <name type="scientific">Streptomyces violarus</name>
    <dbReference type="NCBI Taxonomy" id="67380"/>
    <lineage>
        <taxon>Bacteria</taxon>
        <taxon>Bacillati</taxon>
        <taxon>Actinomycetota</taxon>
        <taxon>Actinomycetes</taxon>
        <taxon>Kitasatosporales</taxon>
        <taxon>Streptomycetaceae</taxon>
        <taxon>Streptomyces</taxon>
    </lineage>
</organism>
<sequence>MTHLACIATWVVALLVRKAGRIEQKRTNGLAQPAPAPASVAEAS</sequence>
<protein>
    <submittedName>
        <fullName evidence="1">Uncharacterized protein</fullName>
    </submittedName>
</protein>
<dbReference type="EMBL" id="JACHXE010000001">
    <property type="protein sequence ID" value="MBB3073731.1"/>
    <property type="molecule type" value="Genomic_DNA"/>
</dbReference>
<gene>
    <name evidence="1" type="ORF">FHS41_000200</name>
</gene>
<dbReference type="AlphaFoldDB" id="A0A7W4ZJQ8"/>
<accession>A0A7W4ZJQ8</accession>
<reference evidence="1 2" key="1">
    <citation type="submission" date="2020-08" db="EMBL/GenBank/DDBJ databases">
        <title>Genomic Encyclopedia of Type Strains, Phase III (KMG-III): the genomes of soil and plant-associated and newly described type strains.</title>
        <authorList>
            <person name="Whitman W."/>
        </authorList>
    </citation>
    <scope>NUCLEOTIDE SEQUENCE [LARGE SCALE GENOMIC DNA]</scope>
    <source>
        <strain evidence="1 2">CECT 3237</strain>
    </source>
</reference>
<keyword evidence="2" id="KW-1185">Reference proteome</keyword>